<dbReference type="EMBL" id="AGSN01000130">
    <property type="protein sequence ID" value="EHH10290.1"/>
    <property type="molecule type" value="Genomic_DNA"/>
</dbReference>
<dbReference type="InterPro" id="IPR004307">
    <property type="entry name" value="TspO_MBR"/>
</dbReference>
<dbReference type="GO" id="GO:0016020">
    <property type="term" value="C:membrane"/>
    <property type="evidence" value="ECO:0007669"/>
    <property type="project" value="UniProtKB-SubCell"/>
</dbReference>
<evidence type="ECO:0000256" key="5">
    <source>
        <dbReference type="ARBA" id="ARBA00023136"/>
    </source>
</evidence>
<feature type="transmembrane region" description="Helical" evidence="6">
    <location>
        <begin position="105"/>
        <end position="126"/>
    </location>
</feature>
<dbReference type="eggNOG" id="COG3476">
    <property type="taxonomic scope" value="Bacteria"/>
</dbReference>
<proteinExistence type="inferred from homology"/>
<dbReference type="Proteomes" id="UP000002949">
    <property type="component" value="Unassembled WGS sequence"/>
</dbReference>
<sequence length="157" mass="17085">MNTLPATVIAIVPVALAAILGNLATMPKIGTWYAGLAKPWFNPPNAVFGPVWSLLYAMMAYSFFRILTPTPGPWTATAITLFLLQIILNAGWSFAFFAGESPKGGLLVIVALWCGIVLTAFAFWQIDRPASLLLWPYLAWVSFATVLNRAIATLNPE</sequence>
<dbReference type="GO" id="GO:0033013">
    <property type="term" value="P:tetrapyrrole metabolic process"/>
    <property type="evidence" value="ECO:0007669"/>
    <property type="project" value="UniProtKB-ARBA"/>
</dbReference>
<dbReference type="Pfam" id="PF03073">
    <property type="entry name" value="TspO_MBR"/>
    <property type="match status" value="1"/>
</dbReference>
<evidence type="ECO:0000313" key="8">
    <source>
        <dbReference type="Proteomes" id="UP000002949"/>
    </source>
</evidence>
<comment type="similarity">
    <text evidence="2">Belongs to the TspO/BZRP family.</text>
</comment>
<accession>G6YDJ0</accession>
<reference evidence="7 8" key="1">
    <citation type="journal article" date="2012" name="J. Bacteriol.">
        <title>Draft Genome Sequence of Plant Growth-Promoting Rhizobium Mesorhizobium amorphae, Isolated from Zinc-Lead Mine Tailings.</title>
        <authorList>
            <person name="Hao X."/>
            <person name="Lin Y."/>
            <person name="Johnstone L."/>
            <person name="Baltrus D.A."/>
            <person name="Miller S.J."/>
            <person name="Wei G."/>
            <person name="Rensing C."/>
        </authorList>
    </citation>
    <scope>NUCLEOTIDE SEQUENCE [LARGE SCALE GENOMIC DNA]</scope>
    <source>
        <strain evidence="7 8">CCNWGS0123</strain>
    </source>
</reference>
<evidence type="ECO:0000256" key="3">
    <source>
        <dbReference type="ARBA" id="ARBA00022692"/>
    </source>
</evidence>
<dbReference type="PANTHER" id="PTHR10057">
    <property type="entry name" value="PERIPHERAL-TYPE BENZODIAZEPINE RECEPTOR"/>
    <property type="match status" value="1"/>
</dbReference>
<dbReference type="STRING" id="1082933.A6B35_27165"/>
<protein>
    <submittedName>
        <fullName evidence="7">Tryptophan-rich sensory protein</fullName>
    </submittedName>
</protein>
<dbReference type="KEGG" id="mamo:A6B35_27165"/>
<dbReference type="Gene3D" id="1.20.1260.100">
    <property type="entry name" value="TspO/MBR protein"/>
    <property type="match status" value="1"/>
</dbReference>
<keyword evidence="8" id="KW-1185">Reference proteome</keyword>
<keyword evidence="5 6" id="KW-0472">Membrane</keyword>
<feature type="transmembrane region" description="Helical" evidence="6">
    <location>
        <begin position="132"/>
        <end position="151"/>
    </location>
</feature>
<organism evidence="7 8">
    <name type="scientific">Mesorhizobium amorphae CCNWGS0123</name>
    <dbReference type="NCBI Taxonomy" id="1082933"/>
    <lineage>
        <taxon>Bacteria</taxon>
        <taxon>Pseudomonadati</taxon>
        <taxon>Pseudomonadota</taxon>
        <taxon>Alphaproteobacteria</taxon>
        <taxon>Hyphomicrobiales</taxon>
        <taxon>Phyllobacteriaceae</taxon>
        <taxon>Mesorhizobium</taxon>
    </lineage>
</organism>
<gene>
    <name evidence="7" type="ORF">MEA186_20152</name>
</gene>
<dbReference type="PANTHER" id="PTHR10057:SF0">
    <property type="entry name" value="TRANSLOCATOR PROTEIN"/>
    <property type="match status" value="1"/>
</dbReference>
<dbReference type="RefSeq" id="WP_006203655.1">
    <property type="nucleotide sequence ID" value="NZ_AGSN01000130.1"/>
</dbReference>
<keyword evidence="4 6" id="KW-1133">Transmembrane helix</keyword>
<evidence type="ECO:0000256" key="2">
    <source>
        <dbReference type="ARBA" id="ARBA00007524"/>
    </source>
</evidence>
<comment type="subcellular location">
    <subcellularLocation>
        <location evidence="1">Membrane</location>
        <topology evidence="1">Multi-pass membrane protein</topology>
    </subcellularLocation>
</comment>
<dbReference type="PATRIC" id="fig|1082933.3.peg.3931"/>
<name>G6YDJ0_9HYPH</name>
<evidence type="ECO:0000256" key="4">
    <source>
        <dbReference type="ARBA" id="ARBA00022989"/>
    </source>
</evidence>
<dbReference type="FunFam" id="1.20.1260.100:FF:000001">
    <property type="entry name" value="translocator protein 2"/>
    <property type="match status" value="1"/>
</dbReference>
<evidence type="ECO:0000256" key="1">
    <source>
        <dbReference type="ARBA" id="ARBA00004141"/>
    </source>
</evidence>
<feature type="transmembrane region" description="Helical" evidence="6">
    <location>
        <begin position="46"/>
        <end position="64"/>
    </location>
</feature>
<evidence type="ECO:0000313" key="7">
    <source>
        <dbReference type="EMBL" id="EHH10290.1"/>
    </source>
</evidence>
<feature type="transmembrane region" description="Helical" evidence="6">
    <location>
        <begin position="6"/>
        <end position="25"/>
    </location>
</feature>
<dbReference type="CDD" id="cd15904">
    <property type="entry name" value="TSPO_MBR"/>
    <property type="match status" value="1"/>
</dbReference>
<dbReference type="InterPro" id="IPR038330">
    <property type="entry name" value="TspO/MBR-related_sf"/>
</dbReference>
<dbReference type="PIRSF" id="PIRSF005859">
    <property type="entry name" value="PBR"/>
    <property type="match status" value="1"/>
</dbReference>
<evidence type="ECO:0000256" key="6">
    <source>
        <dbReference type="SAM" id="Phobius"/>
    </source>
</evidence>
<feature type="transmembrane region" description="Helical" evidence="6">
    <location>
        <begin position="76"/>
        <end position="98"/>
    </location>
</feature>
<keyword evidence="3 6" id="KW-0812">Transmembrane</keyword>
<dbReference type="AlphaFoldDB" id="G6YDJ0"/>